<evidence type="ECO:0000313" key="2">
    <source>
        <dbReference type="EMBL" id="KAK7057963.1"/>
    </source>
</evidence>
<organism evidence="3 5">
    <name type="scientific">Favolaschia claudopus</name>
    <dbReference type="NCBI Taxonomy" id="2862362"/>
    <lineage>
        <taxon>Eukaryota</taxon>
        <taxon>Fungi</taxon>
        <taxon>Dikarya</taxon>
        <taxon>Basidiomycota</taxon>
        <taxon>Agaricomycotina</taxon>
        <taxon>Agaricomycetes</taxon>
        <taxon>Agaricomycetidae</taxon>
        <taxon>Agaricales</taxon>
        <taxon>Marasmiineae</taxon>
        <taxon>Mycenaceae</taxon>
        <taxon>Favolaschia</taxon>
    </lineage>
</organism>
<accession>A0AAW0E299</accession>
<feature type="region of interest" description="Disordered" evidence="1">
    <location>
        <begin position="226"/>
        <end position="264"/>
    </location>
</feature>
<gene>
    <name evidence="2" type="ORF">R3P38DRAFT_2760101</name>
    <name evidence="3" type="ORF">R3P38DRAFT_2760105</name>
    <name evidence="4" type="ORF">R3P38DRAFT_2760109</name>
</gene>
<evidence type="ECO:0000313" key="5">
    <source>
        <dbReference type="Proteomes" id="UP001362999"/>
    </source>
</evidence>
<dbReference type="EMBL" id="JAWWNJ010000004">
    <property type="protein sequence ID" value="KAK7057963.1"/>
    <property type="molecule type" value="Genomic_DNA"/>
</dbReference>
<feature type="compositionally biased region" description="Basic and acidic residues" evidence="1">
    <location>
        <begin position="240"/>
        <end position="261"/>
    </location>
</feature>
<evidence type="ECO:0000256" key="1">
    <source>
        <dbReference type="SAM" id="MobiDB-lite"/>
    </source>
</evidence>
<dbReference type="EMBL" id="JAWWNJ010000004">
    <property type="protein sequence ID" value="KAK7057971.1"/>
    <property type="molecule type" value="Genomic_DNA"/>
</dbReference>
<reference evidence="3 5" key="1">
    <citation type="journal article" date="2024" name="J Genomics">
        <title>Draft genome sequencing and assembly of Favolaschia claudopus CIRM-BRFM 2984 isolated from oak limbs.</title>
        <authorList>
            <person name="Navarro D."/>
            <person name="Drula E."/>
            <person name="Chaduli D."/>
            <person name="Cazenave R."/>
            <person name="Ahrendt S."/>
            <person name="Wang J."/>
            <person name="Lipzen A."/>
            <person name="Daum C."/>
            <person name="Barry K."/>
            <person name="Grigoriev I.V."/>
            <person name="Favel A."/>
            <person name="Rosso M.N."/>
            <person name="Martin F."/>
        </authorList>
    </citation>
    <scope>NUCLEOTIDE SEQUENCE [LARGE SCALE GENOMIC DNA]</scope>
    <source>
        <strain evidence="3 5">CIRM-BRFM 2984</strain>
    </source>
</reference>
<dbReference type="AlphaFoldDB" id="A0AAW0E299"/>
<dbReference type="EMBL" id="JAWWNJ010000004">
    <property type="protein sequence ID" value="KAK7057967.1"/>
    <property type="molecule type" value="Genomic_DNA"/>
</dbReference>
<proteinExistence type="predicted"/>
<evidence type="ECO:0000313" key="4">
    <source>
        <dbReference type="EMBL" id="KAK7057971.1"/>
    </source>
</evidence>
<comment type="caution">
    <text evidence="3">The sequence shown here is derived from an EMBL/GenBank/DDBJ whole genome shotgun (WGS) entry which is preliminary data.</text>
</comment>
<protein>
    <submittedName>
        <fullName evidence="3">Uncharacterized protein</fullName>
    </submittedName>
</protein>
<evidence type="ECO:0000313" key="3">
    <source>
        <dbReference type="EMBL" id="KAK7057967.1"/>
    </source>
</evidence>
<keyword evidence="5" id="KW-1185">Reference proteome</keyword>
<sequence length="342" mass="38495">MPERVSKSIQPKCVSQATIKRSFNVEVDKELTYPAQPVRMCIPCTYRTTTNSMKDQPEGNLKLGIEAVAFWVTYSTEGIEETLSRKLKWYKKNLVWPRTRIESGVVEQSTEPRIEGKWSLKSQTTLESRKKSKKGEGRINPKAVLKHERVELKKLKKGFEGRLNRDLNKDELWRIRKGRREGGGKDRQGVLGIAEHRAIQSEQAEIGEVDGDLEKFSKVSEKHCGKYTHGRNSGVEGGDEVEKAEGRDRGELQLQREDESASSKTAAVVDLGSLNKIWTAKSRRCQHDTAMEARHFATHLNSSGLNSAPSNSDRSRTFSDVAGIQSLPVPYILSQDTWADAV</sequence>
<name>A0AAW0E299_9AGAR</name>
<dbReference type="Proteomes" id="UP001362999">
    <property type="component" value="Unassembled WGS sequence"/>
</dbReference>